<reference evidence="2" key="2">
    <citation type="submission" date="2021-02" db="EMBL/GenBank/DDBJ databases">
        <title>Aspergillus puulaauensis MK2 genome sequence.</title>
        <authorList>
            <person name="Futagami T."/>
            <person name="Mori K."/>
            <person name="Kadooka C."/>
            <person name="Tanaka T."/>
        </authorList>
    </citation>
    <scope>NUCLEOTIDE SEQUENCE</scope>
    <source>
        <strain evidence="2">MK2</strain>
    </source>
</reference>
<reference evidence="2" key="1">
    <citation type="submission" date="2021-01" db="EMBL/GenBank/DDBJ databases">
        <authorList>
            <consortium name="Aspergillus puulaauensis MK2 genome sequencing consortium"/>
            <person name="Kazuki M."/>
            <person name="Futagami T."/>
        </authorList>
    </citation>
    <scope>NUCLEOTIDE SEQUENCE</scope>
    <source>
        <strain evidence="2">MK2</strain>
    </source>
</reference>
<gene>
    <name evidence="2" type="ORF">APUU_61141A</name>
</gene>
<protein>
    <submittedName>
        <fullName evidence="2">Uncharacterized protein</fullName>
    </submittedName>
</protein>
<evidence type="ECO:0000313" key="2">
    <source>
        <dbReference type="EMBL" id="BCS28093.1"/>
    </source>
</evidence>
<feature type="region of interest" description="Disordered" evidence="1">
    <location>
        <begin position="145"/>
        <end position="172"/>
    </location>
</feature>
<accession>A0A7R7XW94</accession>
<dbReference type="RefSeq" id="XP_041560279.1">
    <property type="nucleotide sequence ID" value="XM_041694450.1"/>
</dbReference>
<dbReference type="AlphaFoldDB" id="A0A7R7XW94"/>
<proteinExistence type="predicted"/>
<keyword evidence="3" id="KW-1185">Reference proteome</keyword>
<sequence length="172" mass="19355">MCKRSFRRKATLTNHQLSSHALGLAIETLSKAYTVSEQDQEQDLPPTPITLPPPQTDPYLFSQQKCGYWDWSYPNIATTPHEFRLLMNAPINSPAAKAAAPVQGQLPVTGHNYNCCAQASSLEWQHAQGHYFQLMQQQQQYIQPFHQQQQQHPPTVWPAPPGLGNGDVPMKP</sequence>
<organism evidence="2 3">
    <name type="scientific">Aspergillus puulaauensis</name>
    <dbReference type="NCBI Taxonomy" id="1220207"/>
    <lineage>
        <taxon>Eukaryota</taxon>
        <taxon>Fungi</taxon>
        <taxon>Dikarya</taxon>
        <taxon>Ascomycota</taxon>
        <taxon>Pezizomycotina</taxon>
        <taxon>Eurotiomycetes</taxon>
        <taxon>Eurotiomycetidae</taxon>
        <taxon>Eurotiales</taxon>
        <taxon>Aspergillaceae</taxon>
        <taxon>Aspergillus</taxon>
    </lineage>
</organism>
<dbReference type="KEGG" id="apuu:APUU_61141A"/>
<dbReference type="Proteomes" id="UP000654913">
    <property type="component" value="Chromosome 6"/>
</dbReference>
<name>A0A7R7XW94_9EURO</name>
<dbReference type="EMBL" id="AP024448">
    <property type="protein sequence ID" value="BCS28093.1"/>
    <property type="molecule type" value="Genomic_DNA"/>
</dbReference>
<dbReference type="GeneID" id="64978090"/>
<evidence type="ECO:0000313" key="3">
    <source>
        <dbReference type="Proteomes" id="UP000654913"/>
    </source>
</evidence>
<evidence type="ECO:0000256" key="1">
    <source>
        <dbReference type="SAM" id="MobiDB-lite"/>
    </source>
</evidence>